<keyword evidence="1" id="KW-0540">Nuclease</keyword>
<evidence type="ECO:0000259" key="4">
    <source>
        <dbReference type="SMART" id="SM00746"/>
    </source>
</evidence>
<dbReference type="RefSeq" id="WP_141463187.1">
    <property type="nucleotide sequence ID" value="NZ_RBZW01000010.1"/>
</dbReference>
<reference evidence="5 6" key="1">
    <citation type="submission" date="2018-10" db="EMBL/GenBank/DDBJ databases">
        <title>Natronolimnobius sp. XQ-INN 246 isolated from Inner Mongolia Autonomous Region of China.</title>
        <authorList>
            <person name="Xue Q."/>
        </authorList>
    </citation>
    <scope>NUCLEOTIDE SEQUENCE [LARGE SCALE GENOMIC DNA]</scope>
    <source>
        <strain evidence="5 6">XQ-INN 246</strain>
    </source>
</reference>
<sequence>MPVEVECDFCGDTVSRPPSVVERAEHHFCDKICHGKWRSEQMDSRIVLQYDYCGTDFKRYEKKLRDDQTNHFCSKECRGRWQIDNRPQTECTNCGETIRRIQYDIEPANRHFCSRECKWEWQQETATYDWESTPNYGPLWKERREQVLERDNRTCQGCGRNENELGYTPRVHHIQPFSEFDEDELEAAHDPSNLVSLCEPCHTRWEGIPLRPKLI</sequence>
<comment type="caution">
    <text evidence="5">The sequence shown here is derived from an EMBL/GenBank/DDBJ whole genome shotgun (WGS) entry which is preliminary data.</text>
</comment>
<dbReference type="GO" id="GO:0016787">
    <property type="term" value="F:hydrolase activity"/>
    <property type="evidence" value="ECO:0007669"/>
    <property type="project" value="UniProtKB-KW"/>
</dbReference>
<dbReference type="GO" id="GO:0003676">
    <property type="term" value="F:nucleic acid binding"/>
    <property type="evidence" value="ECO:0007669"/>
    <property type="project" value="InterPro"/>
</dbReference>
<dbReference type="PANTHER" id="PTHR41286:SF1">
    <property type="entry name" value="HNH NUCLEASE YAJD-RELATED"/>
    <property type="match status" value="1"/>
</dbReference>
<feature type="domain" description="HNH nuclease" evidence="3">
    <location>
        <begin position="142"/>
        <end position="203"/>
    </location>
</feature>
<evidence type="ECO:0000256" key="2">
    <source>
        <dbReference type="ARBA" id="ARBA00022801"/>
    </source>
</evidence>
<organism evidence="5 6">
    <name type="scientific">Salinadaptatus halalkaliphilus</name>
    <dbReference type="NCBI Taxonomy" id="2419781"/>
    <lineage>
        <taxon>Archaea</taxon>
        <taxon>Methanobacteriati</taxon>
        <taxon>Methanobacteriota</taxon>
        <taxon>Stenosarchaea group</taxon>
        <taxon>Halobacteria</taxon>
        <taxon>Halobacteriales</taxon>
        <taxon>Natrialbaceae</taxon>
        <taxon>Salinadaptatus</taxon>
    </lineage>
</organism>
<dbReference type="InterPro" id="IPR003615">
    <property type="entry name" value="HNH_nuc"/>
</dbReference>
<name>A0A4S3TUN7_9EURY</name>
<dbReference type="InterPro" id="IPR002711">
    <property type="entry name" value="HNH"/>
</dbReference>
<feature type="domain" description="TRASH" evidence="4">
    <location>
        <begin position="91"/>
        <end position="125"/>
    </location>
</feature>
<evidence type="ECO:0000256" key="1">
    <source>
        <dbReference type="ARBA" id="ARBA00022722"/>
    </source>
</evidence>
<dbReference type="PANTHER" id="PTHR41286">
    <property type="entry name" value="HNH NUCLEASE YAJD-RELATED"/>
    <property type="match status" value="1"/>
</dbReference>
<proteinExistence type="predicted"/>
<dbReference type="GO" id="GO:0005829">
    <property type="term" value="C:cytosol"/>
    <property type="evidence" value="ECO:0007669"/>
    <property type="project" value="TreeGrafter"/>
</dbReference>
<dbReference type="CDD" id="cd00085">
    <property type="entry name" value="HNHc"/>
    <property type="match status" value="1"/>
</dbReference>
<keyword evidence="6" id="KW-1185">Reference proteome</keyword>
<evidence type="ECO:0000259" key="3">
    <source>
        <dbReference type="SMART" id="SM00507"/>
    </source>
</evidence>
<feature type="domain" description="TRASH" evidence="4">
    <location>
        <begin position="7"/>
        <end position="41"/>
    </location>
</feature>
<keyword evidence="5" id="KW-0255">Endonuclease</keyword>
<keyword evidence="2" id="KW-0378">Hydrolase</keyword>
<dbReference type="AlphaFoldDB" id="A0A4S3TUN7"/>
<dbReference type="Proteomes" id="UP000318864">
    <property type="component" value="Unassembled WGS sequence"/>
</dbReference>
<feature type="domain" description="TRASH" evidence="4">
    <location>
        <begin position="51"/>
        <end position="85"/>
    </location>
</feature>
<evidence type="ECO:0000313" key="6">
    <source>
        <dbReference type="Proteomes" id="UP000318864"/>
    </source>
</evidence>
<accession>A0A4S3TUN7</accession>
<protein>
    <submittedName>
        <fullName evidence="5">HNH endonuclease</fullName>
    </submittedName>
</protein>
<dbReference type="Pfam" id="PF01844">
    <property type="entry name" value="HNH"/>
    <property type="match status" value="1"/>
</dbReference>
<dbReference type="OrthoDB" id="11472at2157"/>
<dbReference type="InterPro" id="IPR011017">
    <property type="entry name" value="TRASH_dom"/>
</dbReference>
<dbReference type="GO" id="GO:0004519">
    <property type="term" value="F:endonuclease activity"/>
    <property type="evidence" value="ECO:0007669"/>
    <property type="project" value="UniProtKB-KW"/>
</dbReference>
<dbReference type="SMART" id="SM00746">
    <property type="entry name" value="TRASH"/>
    <property type="match status" value="3"/>
</dbReference>
<evidence type="ECO:0000313" key="5">
    <source>
        <dbReference type="EMBL" id="THE66388.1"/>
    </source>
</evidence>
<dbReference type="GO" id="GO:0008270">
    <property type="term" value="F:zinc ion binding"/>
    <property type="evidence" value="ECO:0007669"/>
    <property type="project" value="InterPro"/>
</dbReference>
<dbReference type="Gene3D" id="1.10.30.50">
    <property type="match status" value="1"/>
</dbReference>
<dbReference type="EMBL" id="RBZW01000010">
    <property type="protein sequence ID" value="THE66388.1"/>
    <property type="molecule type" value="Genomic_DNA"/>
</dbReference>
<dbReference type="SMART" id="SM00507">
    <property type="entry name" value="HNHc"/>
    <property type="match status" value="1"/>
</dbReference>
<gene>
    <name evidence="5" type="ORF">D8Y22_02665</name>
</gene>